<keyword evidence="1" id="KW-1133">Transmembrane helix</keyword>
<keyword evidence="1" id="KW-0472">Membrane</keyword>
<evidence type="ECO:0000256" key="1">
    <source>
        <dbReference type="SAM" id="Phobius"/>
    </source>
</evidence>
<dbReference type="OrthoDB" id="7875917at2"/>
<dbReference type="Proteomes" id="UP000245680">
    <property type="component" value="Unassembled WGS sequence"/>
</dbReference>
<comment type="caution">
    <text evidence="2">The sequence shown here is derived from an EMBL/GenBank/DDBJ whole genome shotgun (WGS) entry which is preliminary data.</text>
</comment>
<feature type="transmembrane region" description="Helical" evidence="1">
    <location>
        <begin position="31"/>
        <end position="53"/>
    </location>
</feature>
<keyword evidence="3" id="KW-1185">Reference proteome</keyword>
<accession>A0A2V2LKU1</accession>
<sequence>MTGPGGSALSEAALQAALRDIRLPPVAPGGLAAELAASVALACLVALGVAGLLRALAVRRPARTEPDAPRARLAAALALPEPERRLALLRLLKTVAPDRFVALRAGLYRPDGGPDSAALRAEIDRHV</sequence>
<keyword evidence="1" id="KW-0812">Transmembrane</keyword>
<evidence type="ECO:0000313" key="3">
    <source>
        <dbReference type="Proteomes" id="UP000245680"/>
    </source>
</evidence>
<proteinExistence type="predicted"/>
<reference evidence="2 3" key="1">
    <citation type="submission" date="2018-05" db="EMBL/GenBank/DDBJ databases">
        <title>Rhodobacteraceae gen. nov., sp. nov. isolated from sea water.</title>
        <authorList>
            <person name="Ren Y."/>
        </authorList>
    </citation>
    <scope>NUCLEOTIDE SEQUENCE [LARGE SCALE GENOMIC DNA]</scope>
    <source>
        <strain evidence="2 3">TG-679</strain>
    </source>
</reference>
<dbReference type="EMBL" id="QGKU01000016">
    <property type="protein sequence ID" value="PWR03806.1"/>
    <property type="molecule type" value="Genomic_DNA"/>
</dbReference>
<dbReference type="RefSeq" id="WP_109810577.1">
    <property type="nucleotide sequence ID" value="NZ_QGKU01000016.1"/>
</dbReference>
<dbReference type="AlphaFoldDB" id="A0A2V2LKU1"/>
<organism evidence="2 3">
    <name type="scientific">Meridianimarinicoccus roseus</name>
    <dbReference type="NCBI Taxonomy" id="2072018"/>
    <lineage>
        <taxon>Bacteria</taxon>
        <taxon>Pseudomonadati</taxon>
        <taxon>Pseudomonadota</taxon>
        <taxon>Alphaproteobacteria</taxon>
        <taxon>Rhodobacterales</taxon>
        <taxon>Paracoccaceae</taxon>
        <taxon>Meridianimarinicoccus</taxon>
    </lineage>
</organism>
<gene>
    <name evidence="2" type="ORF">DKT77_04675</name>
</gene>
<name>A0A2V2LKU1_9RHOB</name>
<protein>
    <submittedName>
        <fullName evidence="2">Uncharacterized protein</fullName>
    </submittedName>
</protein>
<evidence type="ECO:0000313" key="2">
    <source>
        <dbReference type="EMBL" id="PWR03806.1"/>
    </source>
</evidence>